<proteinExistence type="predicted"/>
<feature type="chain" id="PRO_5040895936" description="Outer membrane protein beta-barrel domain-containing protein" evidence="2">
    <location>
        <begin position="22"/>
        <end position="182"/>
    </location>
</feature>
<feature type="domain" description="Outer membrane protein beta-barrel" evidence="3">
    <location>
        <begin position="9"/>
        <end position="180"/>
    </location>
</feature>
<sequence length="182" mass="19478">MFRVLSACVLAWAGLAAAGHAQTADNGFNLSAGYSRIDLENFDLGAATIRGGYDFNRYLGVEAQLDIGIDGDDANACPVDAVCIAAISTLDLEYSVGAFAVGRFPVTDSFSVFGRLGYVTTEFDANFAYGGSTDDQAIAWGVGAQYEVWENGAIRFDYTRTDYDDFGEADSFGLSYVHRFGG</sequence>
<dbReference type="Gene3D" id="2.40.160.20">
    <property type="match status" value="1"/>
</dbReference>
<dbReference type="EMBL" id="BSFE01000003">
    <property type="protein sequence ID" value="GLK51998.1"/>
    <property type="molecule type" value="Genomic_DNA"/>
</dbReference>
<reference evidence="4" key="2">
    <citation type="submission" date="2023-01" db="EMBL/GenBank/DDBJ databases">
        <authorList>
            <person name="Sun Q."/>
            <person name="Evtushenko L."/>
        </authorList>
    </citation>
    <scope>NUCLEOTIDE SEQUENCE</scope>
    <source>
        <strain evidence="4">VKM B-1513</strain>
    </source>
</reference>
<protein>
    <recommendedName>
        <fullName evidence="3">Outer membrane protein beta-barrel domain-containing protein</fullName>
    </recommendedName>
</protein>
<feature type="signal peptide" evidence="2">
    <location>
        <begin position="1"/>
        <end position="21"/>
    </location>
</feature>
<evidence type="ECO:0000313" key="5">
    <source>
        <dbReference type="Proteomes" id="UP001143486"/>
    </source>
</evidence>
<dbReference type="InterPro" id="IPR027385">
    <property type="entry name" value="Beta-barrel_OMP"/>
</dbReference>
<gene>
    <name evidence="4" type="ORF">GCM10017621_15060</name>
</gene>
<dbReference type="InterPro" id="IPR011250">
    <property type="entry name" value="OMP/PagP_B-barrel"/>
</dbReference>
<dbReference type="SUPFAM" id="SSF56925">
    <property type="entry name" value="OMPA-like"/>
    <property type="match status" value="1"/>
</dbReference>
<dbReference type="Pfam" id="PF13505">
    <property type="entry name" value="OMP_b-brl"/>
    <property type="match status" value="1"/>
</dbReference>
<dbReference type="RefSeq" id="WP_271186362.1">
    <property type="nucleotide sequence ID" value="NZ_BSFE01000003.1"/>
</dbReference>
<reference evidence="4" key="1">
    <citation type="journal article" date="2014" name="Int. J. Syst. Evol. Microbiol.">
        <title>Complete genome sequence of Corynebacterium casei LMG S-19264T (=DSM 44701T), isolated from a smear-ripened cheese.</title>
        <authorList>
            <consortium name="US DOE Joint Genome Institute (JGI-PGF)"/>
            <person name="Walter F."/>
            <person name="Albersmeier A."/>
            <person name="Kalinowski J."/>
            <person name="Ruckert C."/>
        </authorList>
    </citation>
    <scope>NUCLEOTIDE SEQUENCE</scope>
    <source>
        <strain evidence="4">VKM B-1513</strain>
    </source>
</reference>
<evidence type="ECO:0000256" key="2">
    <source>
        <dbReference type="SAM" id="SignalP"/>
    </source>
</evidence>
<evidence type="ECO:0000256" key="1">
    <source>
        <dbReference type="ARBA" id="ARBA00022729"/>
    </source>
</evidence>
<name>A0A9W6IL63_9PROT</name>
<evidence type="ECO:0000313" key="4">
    <source>
        <dbReference type="EMBL" id="GLK51998.1"/>
    </source>
</evidence>
<dbReference type="AlphaFoldDB" id="A0A9W6IL63"/>
<dbReference type="Proteomes" id="UP001143486">
    <property type="component" value="Unassembled WGS sequence"/>
</dbReference>
<accession>A0A9W6IL63</accession>
<keyword evidence="1 2" id="KW-0732">Signal</keyword>
<organism evidence="4 5">
    <name type="scientific">Maricaulis virginensis</name>
    <dbReference type="NCBI Taxonomy" id="144022"/>
    <lineage>
        <taxon>Bacteria</taxon>
        <taxon>Pseudomonadati</taxon>
        <taxon>Pseudomonadota</taxon>
        <taxon>Alphaproteobacteria</taxon>
        <taxon>Maricaulales</taxon>
        <taxon>Maricaulaceae</taxon>
        <taxon>Maricaulis</taxon>
    </lineage>
</organism>
<keyword evidence="5" id="KW-1185">Reference proteome</keyword>
<evidence type="ECO:0000259" key="3">
    <source>
        <dbReference type="Pfam" id="PF13505"/>
    </source>
</evidence>
<comment type="caution">
    <text evidence="4">The sequence shown here is derived from an EMBL/GenBank/DDBJ whole genome shotgun (WGS) entry which is preliminary data.</text>
</comment>